<dbReference type="AlphaFoldDB" id="A0A3R8KVR5"/>
<protein>
    <recommendedName>
        <fullName evidence="5">Teichoic acid biosynthesis protein</fullName>
    </recommendedName>
</protein>
<evidence type="ECO:0000256" key="1">
    <source>
        <dbReference type="ARBA" id="ARBA00022676"/>
    </source>
</evidence>
<dbReference type="PANTHER" id="PTHR34136">
    <property type="match status" value="1"/>
</dbReference>
<proteinExistence type="predicted"/>
<keyword evidence="4" id="KW-1185">Reference proteome</keyword>
<reference evidence="3" key="1">
    <citation type="submission" date="2018-10" db="EMBL/GenBank/DDBJ databases">
        <title>Schaedlerella arabinophila gen. nov. sp. nov., isolated from the mouse intestinal tract and comparative analysis with the genome of the closely related altered Schaedler flora strain ASF502.</title>
        <authorList>
            <person name="Miyake S."/>
            <person name="Soh M."/>
            <person name="Seedorf H."/>
        </authorList>
    </citation>
    <scope>NUCLEOTIDE SEQUENCE [LARGE SCALE GENOMIC DNA]</scope>
    <source>
        <strain evidence="3">DSM 106076</strain>
    </source>
</reference>
<keyword evidence="2" id="KW-0808">Transferase</keyword>
<dbReference type="Pfam" id="PF03808">
    <property type="entry name" value="Glyco_tran_WecG"/>
    <property type="match status" value="1"/>
</dbReference>
<comment type="caution">
    <text evidence="3">The sequence shown here is derived from an EMBL/GenBank/DDBJ whole genome shotgun (WGS) entry which is preliminary data.</text>
</comment>
<evidence type="ECO:0000313" key="3">
    <source>
        <dbReference type="EMBL" id="RRK32909.1"/>
    </source>
</evidence>
<evidence type="ECO:0000313" key="4">
    <source>
        <dbReference type="Proteomes" id="UP000274920"/>
    </source>
</evidence>
<evidence type="ECO:0008006" key="5">
    <source>
        <dbReference type="Google" id="ProtNLM"/>
    </source>
</evidence>
<keyword evidence="1" id="KW-0328">Glycosyltransferase</keyword>
<dbReference type="GO" id="GO:0016758">
    <property type="term" value="F:hexosyltransferase activity"/>
    <property type="evidence" value="ECO:0007669"/>
    <property type="project" value="TreeGrafter"/>
</dbReference>
<accession>A0A3R8KVR5</accession>
<sequence length="236" mass="26943">MENKIDIFEIDIDALTAKDTLKRIVQFMESETVNTVEIVTLELLVHGQDDSEWREMMRQMDLVLPGEKEILEASEKAAGPLGGAAGSNGRLMKEMEKRVFLKMFLKYLQRTGKKVFLLADQETDLLLLQEKLRPYAKGFLPAGHALLPQEGGRKDSVINEINGAEPDCIISVLPYPEQERFITEAKALLNARLWIGCSLILLQEENIKKPSGKLRKFLLKRTLRHLVDRQKSRQEE</sequence>
<evidence type="ECO:0000256" key="2">
    <source>
        <dbReference type="ARBA" id="ARBA00022679"/>
    </source>
</evidence>
<name>A0A3R8KVR5_9FIRM</name>
<gene>
    <name evidence="3" type="ORF">EBB54_17235</name>
</gene>
<dbReference type="Proteomes" id="UP000274920">
    <property type="component" value="Unassembled WGS sequence"/>
</dbReference>
<organism evidence="3 4">
    <name type="scientific">Schaedlerella arabinosiphila</name>
    <dbReference type="NCBI Taxonomy" id="2044587"/>
    <lineage>
        <taxon>Bacteria</taxon>
        <taxon>Bacillati</taxon>
        <taxon>Bacillota</taxon>
        <taxon>Clostridia</taxon>
        <taxon>Lachnospirales</taxon>
        <taxon>Lachnospiraceae</taxon>
        <taxon>Schaedlerella</taxon>
    </lineage>
</organism>
<dbReference type="PANTHER" id="PTHR34136:SF1">
    <property type="entry name" value="UDP-N-ACETYL-D-MANNOSAMINURONIC ACID TRANSFERASE"/>
    <property type="match status" value="1"/>
</dbReference>
<dbReference type="EMBL" id="RHJS01000002">
    <property type="protein sequence ID" value="RRK32909.1"/>
    <property type="molecule type" value="Genomic_DNA"/>
</dbReference>
<dbReference type="InterPro" id="IPR004629">
    <property type="entry name" value="WecG_TagA_CpsF"/>
</dbReference>
<dbReference type="RefSeq" id="WP_125128316.1">
    <property type="nucleotide sequence ID" value="NZ_RHJS01000002.1"/>
</dbReference>